<feature type="compositionally biased region" description="Basic residues" evidence="1">
    <location>
        <begin position="417"/>
        <end position="427"/>
    </location>
</feature>
<name>A0AA39J7V1_9AGAR</name>
<dbReference type="EMBL" id="JAUEPT010000051">
    <property type="protein sequence ID" value="KAK0437055.1"/>
    <property type="molecule type" value="Genomic_DNA"/>
</dbReference>
<feature type="region of interest" description="Disordered" evidence="1">
    <location>
        <begin position="717"/>
        <end position="756"/>
    </location>
</feature>
<comment type="caution">
    <text evidence="2">The sequence shown here is derived from an EMBL/GenBank/DDBJ whole genome shotgun (WGS) entry which is preliminary data.</text>
</comment>
<feature type="compositionally biased region" description="Acidic residues" evidence="1">
    <location>
        <begin position="734"/>
        <end position="745"/>
    </location>
</feature>
<organism evidence="2 3">
    <name type="scientific">Armillaria borealis</name>
    <dbReference type="NCBI Taxonomy" id="47425"/>
    <lineage>
        <taxon>Eukaryota</taxon>
        <taxon>Fungi</taxon>
        <taxon>Dikarya</taxon>
        <taxon>Basidiomycota</taxon>
        <taxon>Agaricomycotina</taxon>
        <taxon>Agaricomycetes</taxon>
        <taxon>Agaricomycetidae</taxon>
        <taxon>Agaricales</taxon>
        <taxon>Marasmiineae</taxon>
        <taxon>Physalacriaceae</taxon>
        <taxon>Armillaria</taxon>
    </lineage>
</organism>
<proteinExistence type="predicted"/>
<dbReference type="Proteomes" id="UP001175226">
    <property type="component" value="Unassembled WGS sequence"/>
</dbReference>
<reference evidence="2" key="1">
    <citation type="submission" date="2023-06" db="EMBL/GenBank/DDBJ databases">
        <authorList>
            <consortium name="Lawrence Berkeley National Laboratory"/>
            <person name="Ahrendt S."/>
            <person name="Sahu N."/>
            <person name="Indic B."/>
            <person name="Wong-Bajracharya J."/>
            <person name="Merenyi Z."/>
            <person name="Ke H.-M."/>
            <person name="Monk M."/>
            <person name="Kocsube S."/>
            <person name="Drula E."/>
            <person name="Lipzen A."/>
            <person name="Balint B."/>
            <person name="Henrissat B."/>
            <person name="Andreopoulos B."/>
            <person name="Martin F.M."/>
            <person name="Harder C.B."/>
            <person name="Rigling D."/>
            <person name="Ford K.L."/>
            <person name="Foster G.D."/>
            <person name="Pangilinan J."/>
            <person name="Papanicolaou A."/>
            <person name="Barry K."/>
            <person name="LaButti K."/>
            <person name="Viragh M."/>
            <person name="Koriabine M."/>
            <person name="Yan M."/>
            <person name="Riley R."/>
            <person name="Champramary S."/>
            <person name="Plett K.L."/>
            <person name="Tsai I.J."/>
            <person name="Slot J."/>
            <person name="Sipos G."/>
            <person name="Plett J."/>
            <person name="Nagy L.G."/>
            <person name="Grigoriev I.V."/>
        </authorList>
    </citation>
    <scope>NUCLEOTIDE SEQUENCE</scope>
    <source>
        <strain evidence="2">FPL87.14</strain>
    </source>
</reference>
<feature type="compositionally biased region" description="Polar residues" evidence="1">
    <location>
        <begin position="201"/>
        <end position="212"/>
    </location>
</feature>
<feature type="compositionally biased region" description="Pro residues" evidence="1">
    <location>
        <begin position="433"/>
        <end position="445"/>
    </location>
</feature>
<keyword evidence="3" id="KW-1185">Reference proteome</keyword>
<accession>A0AA39J7V1</accession>
<evidence type="ECO:0000256" key="1">
    <source>
        <dbReference type="SAM" id="MobiDB-lite"/>
    </source>
</evidence>
<feature type="region of interest" description="Disordered" evidence="1">
    <location>
        <begin position="367"/>
        <end position="548"/>
    </location>
</feature>
<evidence type="ECO:0000313" key="3">
    <source>
        <dbReference type="Proteomes" id="UP001175226"/>
    </source>
</evidence>
<sequence length="756" mass="81983">MLSPPLPPIKTLTPVPDDNDGDEIIKYEYFIRFNPTAYYKPYREVLKLLMPYWCNKSEYSPEEVSDLLKQVYNHLAPGITQLENENLIDSHIGAAIRHWVTIIHDALPCQLCLADWHTTIARSAPEFLPRLSPNVPLPGEEGFDMDKPPIVLESYLLQHTIFAGTRLRLGALANNTDFPEEAEEVIVFSDPPAKKEPPVTPTCSIASSSTSAPLIPPRSTCPQRMPISLILPVVNSSGVSPSPHNHSHMHALATVLSQPNSPPSLLANCHAPPLWSLFSPVQPLAPVTPDQMICHGFREMAGAFQDLCQALLSPGASTLAPISGAASTTMPNITTIAPSPLPPGNTAPLVDKVDLVKSSLCSTRRRLKHDSNCRNVPPLPPITGQVVMSLAPDEPSPPASEPSKAPSPKRGGQSKPKGAKSKAKGKGKAVVPVPEPARSPMPLPAPQTSTAHEEPPFPKKNLKRKHPTAAVDTSEPGPSTQVTGSRPTHAHSATAKAARIPEVQTDMESARSGPSIKKPRFSPEKVAKHKSSQPVTAAAPDPTPQDSNRMFHGRPKQQFFTAELTQAQDPEVTGIPINRHNSRPELENYHFKDLITAPDEFFDPVRYGHKNGTYGACSSRYAFYVHAPDHYKKASIATSCSSTVSTVSWSTLTTSIVVEFVLATMLFVISQETLDQFASAEGGNELIEALSGAYREVRSFIVDDGLRCSVGQPLNLPQGPEYVPSDNDTSMWNESEDNAGEEDNEQAAGPSGTQRW</sequence>
<gene>
    <name evidence="2" type="ORF">EV421DRAFT_1739255</name>
</gene>
<evidence type="ECO:0000313" key="2">
    <source>
        <dbReference type="EMBL" id="KAK0437055.1"/>
    </source>
</evidence>
<feature type="compositionally biased region" description="Polar residues" evidence="1">
    <location>
        <begin position="476"/>
        <end position="486"/>
    </location>
</feature>
<feature type="region of interest" description="Disordered" evidence="1">
    <location>
        <begin position="191"/>
        <end position="217"/>
    </location>
</feature>
<protein>
    <submittedName>
        <fullName evidence="2">Uncharacterized protein</fullName>
    </submittedName>
</protein>
<dbReference type="AlphaFoldDB" id="A0AA39J7V1"/>